<keyword evidence="3 7" id="KW-0423">Lactose metabolism</keyword>
<reference evidence="9 10" key="1">
    <citation type="submission" date="2016-10" db="EMBL/GenBank/DDBJ databases">
        <authorList>
            <person name="de Groot N.N."/>
        </authorList>
    </citation>
    <scope>NUCLEOTIDE SEQUENCE [LARGE SCALE GENOMIC DNA]</scope>
    <source>
        <strain evidence="9 10">DSM 27630</strain>
    </source>
</reference>
<dbReference type="NCBIfam" id="TIGR03168">
    <property type="entry name" value="1-PFK"/>
    <property type="match status" value="1"/>
</dbReference>
<dbReference type="FunFam" id="3.40.1190.20:FF:000001">
    <property type="entry name" value="Phosphofructokinase"/>
    <property type="match status" value="1"/>
</dbReference>
<keyword evidence="4 7" id="KW-0547">Nucleotide-binding</keyword>
<comment type="catalytic activity">
    <reaction evidence="7">
        <text>D-tagatofuranose 6-phosphate + ATP = D-tagatofuranose 1,6-bisphosphate + ADP + H(+)</text>
        <dbReference type="Rhea" id="RHEA:12420"/>
        <dbReference type="ChEBI" id="CHEBI:15378"/>
        <dbReference type="ChEBI" id="CHEBI:30616"/>
        <dbReference type="ChEBI" id="CHEBI:58694"/>
        <dbReference type="ChEBI" id="CHEBI:58695"/>
        <dbReference type="ChEBI" id="CHEBI:456216"/>
        <dbReference type="EC" id="2.7.1.144"/>
    </reaction>
</comment>
<protein>
    <recommendedName>
        <fullName evidence="7">Tagatose-6-phosphate kinase</fullName>
        <ecNumber evidence="7">2.7.1.144</ecNumber>
    </recommendedName>
</protein>
<dbReference type="RefSeq" id="WP_092092902.1">
    <property type="nucleotide sequence ID" value="NZ_FOQE01000026.1"/>
</dbReference>
<feature type="domain" description="Carbohydrate kinase PfkB" evidence="8">
    <location>
        <begin position="7"/>
        <end position="292"/>
    </location>
</feature>
<keyword evidence="10" id="KW-1185">Reference proteome</keyword>
<dbReference type="InterPro" id="IPR029056">
    <property type="entry name" value="Ribokinase-like"/>
</dbReference>
<evidence type="ECO:0000313" key="10">
    <source>
        <dbReference type="Proteomes" id="UP000198668"/>
    </source>
</evidence>
<comment type="similarity">
    <text evidence="7">Belongs to the carbohydrate kinase PfkB family. LacC subfamily.</text>
</comment>
<dbReference type="UniPathway" id="UPA00704">
    <property type="reaction ID" value="UER00715"/>
</dbReference>
<evidence type="ECO:0000256" key="3">
    <source>
        <dbReference type="ARBA" id="ARBA00022736"/>
    </source>
</evidence>
<evidence type="ECO:0000313" key="9">
    <source>
        <dbReference type="EMBL" id="SFH79976.1"/>
    </source>
</evidence>
<comment type="pathway">
    <text evidence="7">Carbohydrate metabolism; D-tagatose 6-phosphate degradation; D-glyceraldehyde 3-phosphate and glycerone phosphate from D-tagatose 6-phosphate: step 1/2.</text>
</comment>
<keyword evidence="5 9" id="KW-0418">Kinase</keyword>
<dbReference type="CDD" id="cd01164">
    <property type="entry name" value="FruK_PfkB_like"/>
    <property type="match status" value="1"/>
</dbReference>
<dbReference type="GO" id="GO:0008443">
    <property type="term" value="F:phosphofructokinase activity"/>
    <property type="evidence" value="ECO:0007669"/>
    <property type="project" value="TreeGrafter"/>
</dbReference>
<evidence type="ECO:0000256" key="4">
    <source>
        <dbReference type="ARBA" id="ARBA00022741"/>
    </source>
</evidence>
<dbReference type="PANTHER" id="PTHR46566">
    <property type="entry name" value="1-PHOSPHOFRUCTOKINASE-RELATED"/>
    <property type="match status" value="1"/>
</dbReference>
<dbReference type="GO" id="GO:0016052">
    <property type="term" value="P:carbohydrate catabolic process"/>
    <property type="evidence" value="ECO:0007669"/>
    <property type="project" value="UniProtKB-ARBA"/>
</dbReference>
<dbReference type="SUPFAM" id="SSF53613">
    <property type="entry name" value="Ribokinase-like"/>
    <property type="match status" value="1"/>
</dbReference>
<dbReference type="InterPro" id="IPR017583">
    <property type="entry name" value="Tagatose/fructose_Pkinase"/>
</dbReference>
<dbReference type="Gene3D" id="3.40.1190.20">
    <property type="match status" value="1"/>
</dbReference>
<evidence type="ECO:0000256" key="2">
    <source>
        <dbReference type="ARBA" id="ARBA00022679"/>
    </source>
</evidence>
<keyword evidence="6 7" id="KW-0067">ATP-binding</keyword>
<evidence type="ECO:0000259" key="8">
    <source>
        <dbReference type="Pfam" id="PF00294"/>
    </source>
</evidence>
<sequence length="326" mass="36527">MILTVTMNPSVDISYPIKDFKLDAVNRCKETSKTAGGKGLNVSRVIHLMEEDLLATGIVGGFLGRFIQQELDETQIAHHFYEIEEESRNCIAILHEGMQTEILESGPTITTAQEKAFLNTFHSLLDGVDVVTISGSLPNGIDPLFYNRLLDECYEKNIPVLLDSSGSYLKEALNHPHKPYLIKPNLDELKQLTYQEGNQLSTLDLIEVLEHPLFEDIPVIVVSMGKDGAFVKWQEHYYKVDIPPIPVANPVGSGDATIAGLAVAIKHHQSPLDTLKTAMTTGMLNTMEEKTGYIDKTKFNHYFNQVYIEEINKKDRGSIYDKFVSK</sequence>
<dbReference type="AlphaFoldDB" id="A0A1I3D017"/>
<evidence type="ECO:0000256" key="7">
    <source>
        <dbReference type="PIRNR" id="PIRNR000535"/>
    </source>
</evidence>
<evidence type="ECO:0000256" key="1">
    <source>
        <dbReference type="ARBA" id="ARBA00005380"/>
    </source>
</evidence>
<dbReference type="PIRSF" id="PIRSF000535">
    <property type="entry name" value="1PFK/6PFK/LacC"/>
    <property type="match status" value="1"/>
</dbReference>
<dbReference type="GO" id="GO:0005988">
    <property type="term" value="P:lactose metabolic process"/>
    <property type="evidence" value="ECO:0007669"/>
    <property type="project" value="UniProtKB-KW"/>
</dbReference>
<dbReference type="InterPro" id="IPR002173">
    <property type="entry name" value="Carboh/pur_kinase_PfkB_CS"/>
</dbReference>
<dbReference type="EC" id="2.7.1.144" evidence="7"/>
<dbReference type="GO" id="GO:0005524">
    <property type="term" value="F:ATP binding"/>
    <property type="evidence" value="ECO:0007669"/>
    <property type="project" value="UniProtKB-KW"/>
</dbReference>
<proteinExistence type="inferred from homology"/>
<organism evidence="9 10">
    <name type="scientific">Pisciglobus halotolerans</name>
    <dbReference type="NCBI Taxonomy" id="745365"/>
    <lineage>
        <taxon>Bacteria</taxon>
        <taxon>Bacillati</taxon>
        <taxon>Bacillota</taxon>
        <taxon>Bacilli</taxon>
        <taxon>Lactobacillales</taxon>
        <taxon>Carnobacteriaceae</taxon>
    </lineage>
</organism>
<dbReference type="PANTHER" id="PTHR46566:SF5">
    <property type="entry name" value="1-PHOSPHOFRUCTOKINASE"/>
    <property type="match status" value="1"/>
</dbReference>
<name>A0A1I3D017_9LACT</name>
<dbReference type="OrthoDB" id="9801219at2"/>
<comment type="similarity">
    <text evidence="1">Belongs to the carbohydrate kinase pfkB family.</text>
</comment>
<dbReference type="GO" id="GO:0044281">
    <property type="term" value="P:small molecule metabolic process"/>
    <property type="evidence" value="ECO:0007669"/>
    <property type="project" value="UniProtKB-ARBA"/>
</dbReference>
<accession>A0A1I3D017</accession>
<dbReference type="PROSITE" id="PS00584">
    <property type="entry name" value="PFKB_KINASES_2"/>
    <property type="match status" value="1"/>
</dbReference>
<evidence type="ECO:0000256" key="5">
    <source>
        <dbReference type="ARBA" id="ARBA00022777"/>
    </source>
</evidence>
<dbReference type="GO" id="GO:2001059">
    <property type="term" value="P:D-tagatose 6-phosphate catabolic process"/>
    <property type="evidence" value="ECO:0007669"/>
    <property type="project" value="UniProtKB-UniPathway"/>
</dbReference>
<dbReference type="Proteomes" id="UP000198668">
    <property type="component" value="Unassembled WGS sequence"/>
</dbReference>
<dbReference type="EMBL" id="FOQE01000026">
    <property type="protein sequence ID" value="SFH79976.1"/>
    <property type="molecule type" value="Genomic_DNA"/>
</dbReference>
<gene>
    <name evidence="9" type="ORF">SAMN04489868_1263</name>
</gene>
<keyword evidence="2 7" id="KW-0808">Transferase</keyword>
<dbReference type="GO" id="GO:0009024">
    <property type="term" value="F:tagatose-6-phosphate kinase activity"/>
    <property type="evidence" value="ECO:0007669"/>
    <property type="project" value="UniProtKB-EC"/>
</dbReference>
<dbReference type="InterPro" id="IPR011611">
    <property type="entry name" value="PfkB_dom"/>
</dbReference>
<dbReference type="Pfam" id="PF00294">
    <property type="entry name" value="PfkB"/>
    <property type="match status" value="1"/>
</dbReference>
<evidence type="ECO:0000256" key="6">
    <source>
        <dbReference type="ARBA" id="ARBA00022840"/>
    </source>
</evidence>
<dbReference type="GO" id="GO:0005829">
    <property type="term" value="C:cytosol"/>
    <property type="evidence" value="ECO:0007669"/>
    <property type="project" value="TreeGrafter"/>
</dbReference>